<evidence type="ECO:0000313" key="12">
    <source>
        <dbReference type="Proteomes" id="UP000461443"/>
    </source>
</evidence>
<dbReference type="RefSeq" id="WP_162367926.1">
    <property type="nucleotide sequence ID" value="NZ_WUBS01000017.1"/>
</dbReference>
<dbReference type="PROSITE" id="PS50893">
    <property type="entry name" value="ABC_TRANSPORTER_2"/>
    <property type="match status" value="2"/>
</dbReference>
<dbReference type="Proteomes" id="UP000461443">
    <property type="component" value="Unassembled WGS sequence"/>
</dbReference>
<dbReference type="FunFam" id="3.40.50.300:FF:000016">
    <property type="entry name" value="Oligopeptide ABC transporter ATP-binding component"/>
    <property type="match status" value="1"/>
</dbReference>
<comment type="subcellular location">
    <subcellularLocation>
        <location evidence="1">Cell inner membrane</location>
        <topology evidence="1">Peripheral membrane protein</topology>
    </subcellularLocation>
</comment>
<dbReference type="InterPro" id="IPR027417">
    <property type="entry name" value="P-loop_NTPase"/>
</dbReference>
<dbReference type="SMART" id="SM00382">
    <property type="entry name" value="AAA"/>
    <property type="match status" value="2"/>
</dbReference>
<evidence type="ECO:0000313" key="11">
    <source>
        <dbReference type="EMBL" id="NDL65216.1"/>
    </source>
</evidence>
<dbReference type="GO" id="GO:0005524">
    <property type="term" value="F:ATP binding"/>
    <property type="evidence" value="ECO:0007669"/>
    <property type="project" value="UniProtKB-KW"/>
</dbReference>
<keyword evidence="7" id="KW-0472">Membrane</keyword>
<dbReference type="EC" id="7.4.2.9" evidence="8"/>
<reference evidence="11 12" key="1">
    <citation type="submission" date="2019-12" db="EMBL/GenBank/DDBJ databases">
        <authorList>
            <person name="Lee S.D."/>
        </authorList>
    </citation>
    <scope>NUCLEOTIDE SEQUENCE [LARGE SCALE GENOMIC DNA]</scope>
    <source>
        <strain evidence="11 12">SAP-6</strain>
    </source>
</reference>
<dbReference type="InterPro" id="IPR003593">
    <property type="entry name" value="AAA+_ATPase"/>
</dbReference>
<dbReference type="GO" id="GO:0005886">
    <property type="term" value="C:plasma membrane"/>
    <property type="evidence" value="ECO:0007669"/>
    <property type="project" value="UniProtKB-SubCell"/>
</dbReference>
<dbReference type="Pfam" id="PF08352">
    <property type="entry name" value="oligo_HPY"/>
    <property type="match status" value="2"/>
</dbReference>
<dbReference type="PANTHER" id="PTHR43297">
    <property type="entry name" value="OLIGOPEPTIDE TRANSPORT ATP-BINDING PROTEIN APPD"/>
    <property type="match status" value="1"/>
</dbReference>
<dbReference type="Gene3D" id="3.40.50.300">
    <property type="entry name" value="P-loop containing nucleotide triphosphate hydrolases"/>
    <property type="match status" value="2"/>
</dbReference>
<evidence type="ECO:0000256" key="9">
    <source>
        <dbReference type="ARBA" id="ARBA00047356"/>
    </source>
</evidence>
<protein>
    <recommendedName>
        <fullName evidence="8">ABC-type dipeptide transporter</fullName>
        <ecNumber evidence="8">7.4.2.9</ecNumber>
    </recommendedName>
</protein>
<evidence type="ECO:0000256" key="3">
    <source>
        <dbReference type="ARBA" id="ARBA00022448"/>
    </source>
</evidence>
<keyword evidence="5" id="KW-0547">Nucleotide-binding</keyword>
<dbReference type="GO" id="GO:0016887">
    <property type="term" value="F:ATP hydrolysis activity"/>
    <property type="evidence" value="ECO:0007669"/>
    <property type="project" value="InterPro"/>
</dbReference>
<keyword evidence="12" id="KW-1185">Reference proteome</keyword>
<dbReference type="InterPro" id="IPR050388">
    <property type="entry name" value="ABC_Ni/Peptide_Import"/>
</dbReference>
<comment type="caution">
    <text evidence="11">The sequence shown here is derived from an EMBL/GenBank/DDBJ whole genome shotgun (WGS) entry which is preliminary data.</text>
</comment>
<dbReference type="SUPFAM" id="SSF52540">
    <property type="entry name" value="P-loop containing nucleoside triphosphate hydrolases"/>
    <property type="match status" value="2"/>
</dbReference>
<dbReference type="AlphaFoldDB" id="A0A845SQP1"/>
<name>A0A845SQP1_9GAMM</name>
<dbReference type="PANTHER" id="PTHR43297:SF2">
    <property type="entry name" value="DIPEPTIDE TRANSPORT ATP-BINDING PROTEIN DPPD"/>
    <property type="match status" value="1"/>
</dbReference>
<evidence type="ECO:0000256" key="6">
    <source>
        <dbReference type="ARBA" id="ARBA00022840"/>
    </source>
</evidence>
<evidence type="ECO:0000256" key="8">
    <source>
        <dbReference type="ARBA" id="ARBA00038852"/>
    </source>
</evidence>
<accession>A0A845SQP1</accession>
<evidence type="ECO:0000256" key="5">
    <source>
        <dbReference type="ARBA" id="ARBA00022741"/>
    </source>
</evidence>
<feature type="domain" description="ABC transporter" evidence="10">
    <location>
        <begin position="296"/>
        <end position="544"/>
    </location>
</feature>
<dbReference type="InterPro" id="IPR017871">
    <property type="entry name" value="ABC_transporter-like_CS"/>
</dbReference>
<dbReference type="CDD" id="cd03257">
    <property type="entry name" value="ABC_NikE_OppD_transporters"/>
    <property type="match status" value="2"/>
</dbReference>
<evidence type="ECO:0000256" key="1">
    <source>
        <dbReference type="ARBA" id="ARBA00004417"/>
    </source>
</evidence>
<dbReference type="EMBL" id="WUBS01000017">
    <property type="protein sequence ID" value="NDL65216.1"/>
    <property type="molecule type" value="Genomic_DNA"/>
</dbReference>
<dbReference type="PROSITE" id="PS00211">
    <property type="entry name" value="ABC_TRANSPORTER_1"/>
    <property type="match status" value="2"/>
</dbReference>
<evidence type="ECO:0000259" key="10">
    <source>
        <dbReference type="PROSITE" id="PS50893"/>
    </source>
</evidence>
<evidence type="ECO:0000256" key="2">
    <source>
        <dbReference type="ARBA" id="ARBA00005417"/>
    </source>
</evidence>
<evidence type="ECO:0000256" key="7">
    <source>
        <dbReference type="ARBA" id="ARBA00023136"/>
    </source>
</evidence>
<comment type="catalytic activity">
    <reaction evidence="9">
        <text>a dipeptide(out) + ATP + H2O = a dipeptide(in) + ADP + phosphate + H(+)</text>
        <dbReference type="Rhea" id="RHEA:23120"/>
        <dbReference type="ChEBI" id="CHEBI:15377"/>
        <dbReference type="ChEBI" id="CHEBI:15378"/>
        <dbReference type="ChEBI" id="CHEBI:30616"/>
        <dbReference type="ChEBI" id="CHEBI:43474"/>
        <dbReference type="ChEBI" id="CHEBI:90799"/>
        <dbReference type="ChEBI" id="CHEBI:456216"/>
        <dbReference type="EC" id="7.4.2.9"/>
    </reaction>
</comment>
<reference evidence="11 12" key="2">
    <citation type="submission" date="2020-02" db="EMBL/GenBank/DDBJ databases">
        <title>The new genus of Enterobacteriales.</title>
        <authorList>
            <person name="Kim I.S."/>
        </authorList>
    </citation>
    <scope>NUCLEOTIDE SEQUENCE [LARGE SCALE GENOMIC DNA]</scope>
    <source>
        <strain evidence="11 12">SAP-6</strain>
    </source>
</reference>
<comment type="similarity">
    <text evidence="2">Belongs to the ABC transporter superfamily.</text>
</comment>
<evidence type="ECO:0000256" key="4">
    <source>
        <dbReference type="ARBA" id="ARBA00022475"/>
    </source>
</evidence>
<dbReference type="InterPro" id="IPR013563">
    <property type="entry name" value="Oligopep_ABC_C"/>
</dbReference>
<dbReference type="InterPro" id="IPR003439">
    <property type="entry name" value="ABC_transporter-like_ATP-bd"/>
</dbReference>
<dbReference type="GO" id="GO:0015833">
    <property type="term" value="P:peptide transport"/>
    <property type="evidence" value="ECO:0007669"/>
    <property type="project" value="InterPro"/>
</dbReference>
<keyword evidence="3" id="KW-0813">Transport</keyword>
<dbReference type="Pfam" id="PF00005">
    <property type="entry name" value="ABC_tran"/>
    <property type="match status" value="2"/>
</dbReference>
<feature type="domain" description="ABC transporter" evidence="10">
    <location>
        <begin position="17"/>
        <end position="264"/>
    </location>
</feature>
<dbReference type="GO" id="GO:0055085">
    <property type="term" value="P:transmembrane transport"/>
    <property type="evidence" value="ECO:0007669"/>
    <property type="project" value="UniProtKB-ARBA"/>
</dbReference>
<keyword evidence="4" id="KW-1003">Cell membrane</keyword>
<gene>
    <name evidence="11" type="ORF">GRH90_21020</name>
</gene>
<organism evidence="11 12">
    <name type="scientific">Acerihabitans arboris</name>
    <dbReference type="NCBI Taxonomy" id="2691583"/>
    <lineage>
        <taxon>Bacteria</taxon>
        <taxon>Pseudomonadati</taxon>
        <taxon>Pseudomonadota</taxon>
        <taxon>Gammaproteobacteria</taxon>
        <taxon>Enterobacterales</taxon>
        <taxon>Pectobacteriaceae</taxon>
        <taxon>Acerihabitans</taxon>
    </lineage>
</organism>
<dbReference type="NCBIfam" id="NF008453">
    <property type="entry name" value="PRK11308.1"/>
    <property type="match status" value="2"/>
</dbReference>
<sequence length="548" mass="60238">MATEDRDTAAVEGPIPLKLLDVRDLRIGFNGEEIVHGISFHIKPHEKVALVGESGSGKSVSAMSLLRLIPGARVSGQALYGDTDLLKLREAEIRAVSGKDISMIFQEPMTALNPLHTIGDQIAEVYRLKRHMGRKDAWKHAVARLAETGIAEPERRANAYPHQLSGGQRQRAMIAMALAGEPKLLLADEPTTALDVTLRLQILELLSALQRKNGLSILLITHDLHLVRRFADRVIVMEAGNIVEVAPTEQLFQAPGHPYTRQLINSRPQRDIGAVAAGDGQHPRLEGKALHISYPISQPGINNWFRRHRFQAVKDADVVLQRGQTLGVIGESGSGKSTLASAVLGLIGHEGSLLIDGQSWQQANAHSSLARRTQRRKIQAVFQDPFSSLSPRLDISQVVGEGLHFHHPELSARERERRIIAMLAEVGLSEAQFPGLLRRYPHEFSGGQRQRIAIARALIINPDILVLDEPTSALDVTIQRQIITLLQRQQREHGLSYLIITHDVAVVAAMAHRIIVMKEGNVVESGDAMTILSAPLHPYTRSLILAAA</sequence>
<keyword evidence="6 11" id="KW-0067">ATP-binding</keyword>
<proteinExistence type="inferred from homology"/>